<organism evidence="6 7">
    <name type="scientific">Texcoconibacillus texcoconensis</name>
    <dbReference type="NCBI Taxonomy" id="1095777"/>
    <lineage>
        <taxon>Bacteria</taxon>
        <taxon>Bacillati</taxon>
        <taxon>Bacillota</taxon>
        <taxon>Bacilli</taxon>
        <taxon>Bacillales</taxon>
        <taxon>Bacillaceae</taxon>
        <taxon>Texcoconibacillus</taxon>
    </lineage>
</organism>
<reference evidence="6 7" key="1">
    <citation type="submission" date="2020-08" db="EMBL/GenBank/DDBJ databases">
        <title>Genomic Encyclopedia of Type Strains, Phase IV (KMG-IV): sequencing the most valuable type-strain genomes for metagenomic binning, comparative biology and taxonomic classification.</title>
        <authorList>
            <person name="Goeker M."/>
        </authorList>
    </citation>
    <scope>NUCLEOTIDE SEQUENCE [LARGE SCALE GENOMIC DNA]</scope>
    <source>
        <strain evidence="6 7">DSM 24696</strain>
    </source>
</reference>
<evidence type="ECO:0000256" key="1">
    <source>
        <dbReference type="ARBA" id="ARBA00010574"/>
    </source>
</evidence>
<keyword evidence="2 5" id="KW-0963">Cytoplasm</keyword>
<comment type="function">
    <text evidence="5">Functions as a ribosomal silencing factor. Interacts with ribosomal protein uL14 (rplN), blocking formation of intersubunit bridge B8. Prevents association of the 30S and 50S ribosomal subunits and the formation of functional ribosomes, thus repressing translation.</text>
</comment>
<dbReference type="GO" id="GO:0090071">
    <property type="term" value="P:negative regulation of ribosome biogenesis"/>
    <property type="evidence" value="ECO:0007669"/>
    <property type="project" value="UniProtKB-UniRule"/>
</dbReference>
<evidence type="ECO:0000256" key="3">
    <source>
        <dbReference type="ARBA" id="ARBA00022491"/>
    </source>
</evidence>
<comment type="subcellular location">
    <subcellularLocation>
        <location evidence="5">Cytoplasm</location>
    </subcellularLocation>
</comment>
<dbReference type="RefSeq" id="WP_184664399.1">
    <property type="nucleotide sequence ID" value="NZ_JACHHB010000009.1"/>
</dbReference>
<accession>A0A840QRL0</accession>
<dbReference type="NCBIfam" id="TIGR00090">
    <property type="entry name" value="rsfS_iojap_ybeB"/>
    <property type="match status" value="1"/>
</dbReference>
<evidence type="ECO:0000256" key="5">
    <source>
        <dbReference type="HAMAP-Rule" id="MF_01477"/>
    </source>
</evidence>
<evidence type="ECO:0000313" key="7">
    <source>
        <dbReference type="Proteomes" id="UP000551878"/>
    </source>
</evidence>
<sequence length="118" mass="13276">MEEKQLLQQLVQAADDKKAENIVALDMEGVSVIAKYFVVCNGGSEKQVDAIAQAVKKAAQEQGFELKRLEGLDSSRWVLIDAGDIVVHVFHQEERQYYNLEKLWIDAKEVDVNSLLSV</sequence>
<dbReference type="PANTHER" id="PTHR21043:SF0">
    <property type="entry name" value="MITOCHONDRIAL ASSEMBLY OF RIBOSOMAL LARGE SUBUNIT PROTEIN 1"/>
    <property type="match status" value="1"/>
</dbReference>
<dbReference type="InterPro" id="IPR043519">
    <property type="entry name" value="NT_sf"/>
</dbReference>
<gene>
    <name evidence="5" type="primary">rsfS</name>
    <name evidence="6" type="ORF">HNQ41_002158</name>
</gene>
<keyword evidence="3 5" id="KW-0678">Repressor</keyword>
<dbReference type="GO" id="GO:0005737">
    <property type="term" value="C:cytoplasm"/>
    <property type="evidence" value="ECO:0007669"/>
    <property type="project" value="UniProtKB-SubCell"/>
</dbReference>
<dbReference type="AlphaFoldDB" id="A0A840QRL0"/>
<comment type="subunit">
    <text evidence="5">Interacts with ribosomal protein uL14 (rplN).</text>
</comment>
<dbReference type="GO" id="GO:0042256">
    <property type="term" value="P:cytosolic ribosome assembly"/>
    <property type="evidence" value="ECO:0007669"/>
    <property type="project" value="UniProtKB-UniRule"/>
</dbReference>
<dbReference type="HAMAP" id="MF_01477">
    <property type="entry name" value="Iojap_RsfS"/>
    <property type="match status" value="1"/>
</dbReference>
<keyword evidence="7" id="KW-1185">Reference proteome</keyword>
<comment type="caution">
    <text evidence="6">The sequence shown here is derived from an EMBL/GenBank/DDBJ whole genome shotgun (WGS) entry which is preliminary data.</text>
</comment>
<name>A0A840QRL0_9BACI</name>
<evidence type="ECO:0000256" key="2">
    <source>
        <dbReference type="ARBA" id="ARBA00022490"/>
    </source>
</evidence>
<evidence type="ECO:0000313" key="6">
    <source>
        <dbReference type="EMBL" id="MBB5173968.1"/>
    </source>
</evidence>
<dbReference type="FunFam" id="3.30.460.10:FF:000015">
    <property type="entry name" value="Ribosomal silencing factor RsfS"/>
    <property type="match status" value="1"/>
</dbReference>
<proteinExistence type="inferred from homology"/>
<dbReference type="GO" id="GO:0017148">
    <property type="term" value="P:negative regulation of translation"/>
    <property type="evidence" value="ECO:0007669"/>
    <property type="project" value="UniProtKB-UniRule"/>
</dbReference>
<dbReference type="PANTHER" id="PTHR21043">
    <property type="entry name" value="IOJAP SUPERFAMILY ORTHOLOG"/>
    <property type="match status" value="1"/>
</dbReference>
<comment type="similarity">
    <text evidence="1 5">Belongs to the Iojap/RsfS family.</text>
</comment>
<dbReference type="Pfam" id="PF02410">
    <property type="entry name" value="RsfS"/>
    <property type="match status" value="1"/>
</dbReference>
<protein>
    <recommendedName>
        <fullName evidence="5">Ribosomal silencing factor RsfS</fullName>
    </recommendedName>
</protein>
<evidence type="ECO:0000256" key="4">
    <source>
        <dbReference type="ARBA" id="ARBA00022845"/>
    </source>
</evidence>
<dbReference type="SUPFAM" id="SSF81301">
    <property type="entry name" value="Nucleotidyltransferase"/>
    <property type="match status" value="1"/>
</dbReference>
<dbReference type="Proteomes" id="UP000551878">
    <property type="component" value="Unassembled WGS sequence"/>
</dbReference>
<dbReference type="GO" id="GO:0043023">
    <property type="term" value="F:ribosomal large subunit binding"/>
    <property type="evidence" value="ECO:0007669"/>
    <property type="project" value="TreeGrafter"/>
</dbReference>
<dbReference type="Gene3D" id="3.30.460.10">
    <property type="entry name" value="Beta Polymerase, domain 2"/>
    <property type="match status" value="1"/>
</dbReference>
<dbReference type="InterPro" id="IPR004394">
    <property type="entry name" value="Iojap/RsfS/C7orf30"/>
</dbReference>
<keyword evidence="4 5" id="KW-0810">Translation regulation</keyword>
<dbReference type="EMBL" id="JACHHB010000009">
    <property type="protein sequence ID" value="MBB5173968.1"/>
    <property type="molecule type" value="Genomic_DNA"/>
</dbReference>